<dbReference type="Proteomes" id="UP001204851">
    <property type="component" value="Unassembled WGS sequence"/>
</dbReference>
<name>A0ABT1BGF7_9BURK</name>
<evidence type="ECO:0000313" key="1">
    <source>
        <dbReference type="EMBL" id="MCO5975325.1"/>
    </source>
</evidence>
<dbReference type="EMBL" id="JAMXMC010000001">
    <property type="protein sequence ID" value="MCO5975325.1"/>
    <property type="molecule type" value="Genomic_DNA"/>
</dbReference>
<proteinExistence type="predicted"/>
<comment type="caution">
    <text evidence="1">The sequence shown here is derived from an EMBL/GenBank/DDBJ whole genome shotgun (WGS) entry which is preliminary data.</text>
</comment>
<evidence type="ECO:0000313" key="2">
    <source>
        <dbReference type="Proteomes" id="UP001204851"/>
    </source>
</evidence>
<keyword evidence="2" id="KW-1185">Reference proteome</keyword>
<gene>
    <name evidence="1" type="ORF">M0L44_01130</name>
</gene>
<dbReference type="RefSeq" id="WP_252767772.1">
    <property type="nucleotide sequence ID" value="NZ_JAMXMC010000001.1"/>
</dbReference>
<accession>A0ABT1BGF7</accession>
<sequence>MSAPTLPPLTAEALAEALRQAVLARDFGATPDALEGGGPVRHCPSLDLAVVAFPEGGAPVAANVLFSRDLPQGWVARHEPGCGPVANVRYLADQTDALFNSVAWQPEAQWNAMAWTPLPTGARQTDPQAPRFVQPYPASLLKLMVLVAVARCVDRDEVRWDDGFGFAEMTRPVRTWAMDMMAQSSNEATSAMVALLHRCGMIRREGGVEVHNGWHDWMARHGLHTLRLADTTPEGGWQNRTGAGVGHLQMTAWDTVRLLWLLDPLAPPAPWPRQDNGPLLSAPQLKVVLDCLAAQGVHGILSSALLAGLPGWVPGIPAQLPAQWIDRQGDGQVAGDCYPGDLRAAQAEAPLRFAHKTGTTENYASDAGIVTGRPGLARRHYLVAVLTNLGTRYAPHPLAFSTWRLPALGAAIDAFLAPHLEPKVEPGAS</sequence>
<dbReference type="InterPro" id="IPR012338">
    <property type="entry name" value="Beta-lactam/transpept-like"/>
</dbReference>
<dbReference type="Gene3D" id="3.40.710.10">
    <property type="entry name" value="DD-peptidase/beta-lactamase superfamily"/>
    <property type="match status" value="1"/>
</dbReference>
<reference evidence="1 2" key="1">
    <citation type="submission" date="2022-06" db="EMBL/GenBank/DDBJ databases">
        <title>Ideonella sp. NS12-5 Genome sequencing and assembly.</title>
        <authorList>
            <person name="Jung Y."/>
        </authorList>
    </citation>
    <scope>NUCLEOTIDE SEQUENCE [LARGE SCALE GENOMIC DNA]</scope>
    <source>
        <strain evidence="1 2">NS12-5</strain>
    </source>
</reference>
<protein>
    <submittedName>
        <fullName evidence="1">Class A beta-lactamase-related serine hydrolase</fullName>
    </submittedName>
</protein>
<dbReference type="SUPFAM" id="SSF56601">
    <property type="entry name" value="beta-lactamase/transpeptidase-like"/>
    <property type="match status" value="1"/>
</dbReference>
<keyword evidence="1" id="KW-0378">Hydrolase</keyword>
<organism evidence="1 2">
    <name type="scientific">Ideonella oryzae</name>
    <dbReference type="NCBI Taxonomy" id="2937441"/>
    <lineage>
        <taxon>Bacteria</taxon>
        <taxon>Pseudomonadati</taxon>
        <taxon>Pseudomonadota</taxon>
        <taxon>Betaproteobacteria</taxon>
        <taxon>Burkholderiales</taxon>
        <taxon>Sphaerotilaceae</taxon>
        <taxon>Ideonella</taxon>
    </lineage>
</organism>
<dbReference type="GO" id="GO:0016787">
    <property type="term" value="F:hydrolase activity"/>
    <property type="evidence" value="ECO:0007669"/>
    <property type="project" value="UniProtKB-KW"/>
</dbReference>